<dbReference type="Proteomes" id="UP000075243">
    <property type="component" value="Chromosome 10"/>
</dbReference>
<keyword evidence="3" id="KW-0238">DNA-binding</keyword>
<evidence type="ECO:0000256" key="4">
    <source>
        <dbReference type="ARBA" id="ARBA00023163"/>
    </source>
</evidence>
<organism evidence="7 8">
    <name type="scientific">Cajanus cajan</name>
    <name type="common">Pigeon pea</name>
    <name type="synonym">Cajanus indicus</name>
    <dbReference type="NCBI Taxonomy" id="3821"/>
    <lineage>
        <taxon>Eukaryota</taxon>
        <taxon>Viridiplantae</taxon>
        <taxon>Streptophyta</taxon>
        <taxon>Embryophyta</taxon>
        <taxon>Tracheophyta</taxon>
        <taxon>Spermatophyta</taxon>
        <taxon>Magnoliopsida</taxon>
        <taxon>eudicotyledons</taxon>
        <taxon>Gunneridae</taxon>
        <taxon>Pentapetalae</taxon>
        <taxon>rosids</taxon>
        <taxon>fabids</taxon>
        <taxon>Fabales</taxon>
        <taxon>Fabaceae</taxon>
        <taxon>Papilionoideae</taxon>
        <taxon>50 kb inversion clade</taxon>
        <taxon>NPAAA clade</taxon>
        <taxon>indigoferoid/millettioid clade</taxon>
        <taxon>Phaseoleae</taxon>
        <taxon>Cajanus</taxon>
    </lineage>
</organism>
<dbReference type="OMA" id="PCGLDMI"/>
<dbReference type="GO" id="GO:0005634">
    <property type="term" value="C:nucleus"/>
    <property type="evidence" value="ECO:0007669"/>
    <property type="project" value="UniProtKB-SubCell"/>
</dbReference>
<evidence type="ECO:0000256" key="2">
    <source>
        <dbReference type="ARBA" id="ARBA00023015"/>
    </source>
</evidence>
<sequence>MRDLKTLQELVASITDWETFDKMTFKPFVPKLLDATIWQHAPQFYSEEQFAQINQFSKLHLGFELKSKRKDSRKRPISEMPKEEDMPENQTSRKKIKIKHPSPKLPIEFENRVNELNGGDITFLMQKKLYRSDLDTNKNRLSMPRNEIRCDFLTETEIAKLKEREGTSGKGKLVGVEVHVLDPCLREFTLLLKKWDMENTCTLNLSKHWNNVVSTNKFEENQELYIWSFRVEENKLYFLLNKV</sequence>
<evidence type="ECO:0000313" key="7">
    <source>
        <dbReference type="EMBL" id="KYP60288.1"/>
    </source>
</evidence>
<gene>
    <name evidence="7" type="ORF">KK1_015741</name>
</gene>
<dbReference type="GO" id="GO:0003677">
    <property type="term" value="F:DNA binding"/>
    <property type="evidence" value="ECO:0007669"/>
    <property type="project" value="UniProtKB-KW"/>
</dbReference>
<feature type="region of interest" description="Disordered" evidence="6">
    <location>
        <begin position="70"/>
        <end position="96"/>
    </location>
</feature>
<comment type="subcellular location">
    <subcellularLocation>
        <location evidence="1">Nucleus</location>
    </subcellularLocation>
</comment>
<keyword evidence="2" id="KW-0805">Transcription regulation</keyword>
<keyword evidence="4" id="KW-0804">Transcription</keyword>
<evidence type="ECO:0000256" key="6">
    <source>
        <dbReference type="SAM" id="MobiDB-lite"/>
    </source>
</evidence>
<dbReference type="InterPro" id="IPR015300">
    <property type="entry name" value="DNA-bd_pseudobarrel_sf"/>
</dbReference>
<evidence type="ECO:0000313" key="8">
    <source>
        <dbReference type="Proteomes" id="UP000075243"/>
    </source>
</evidence>
<reference evidence="7 8" key="1">
    <citation type="journal article" date="2012" name="Nat. Biotechnol.">
        <title>Draft genome sequence of pigeonpea (Cajanus cajan), an orphan legume crop of resource-poor farmers.</title>
        <authorList>
            <person name="Varshney R.K."/>
            <person name="Chen W."/>
            <person name="Li Y."/>
            <person name="Bharti A.K."/>
            <person name="Saxena R.K."/>
            <person name="Schlueter J.A."/>
            <person name="Donoghue M.T."/>
            <person name="Azam S."/>
            <person name="Fan G."/>
            <person name="Whaley A.M."/>
            <person name="Farmer A.D."/>
            <person name="Sheridan J."/>
            <person name="Iwata A."/>
            <person name="Tuteja R."/>
            <person name="Penmetsa R.V."/>
            <person name="Wu W."/>
            <person name="Upadhyaya H.D."/>
            <person name="Yang S.P."/>
            <person name="Shah T."/>
            <person name="Saxena K.B."/>
            <person name="Michael T."/>
            <person name="McCombie W.R."/>
            <person name="Yang B."/>
            <person name="Zhang G."/>
            <person name="Yang H."/>
            <person name="Wang J."/>
            <person name="Spillane C."/>
            <person name="Cook D.R."/>
            <person name="May G.D."/>
            <person name="Xu X."/>
            <person name="Jackson S.A."/>
        </authorList>
    </citation>
    <scope>NUCLEOTIDE SEQUENCE [LARGE SCALE GENOMIC DNA]</scope>
    <source>
        <strain evidence="8">cv. Asha</strain>
    </source>
</reference>
<dbReference type="Pfam" id="PF03754">
    <property type="entry name" value="At2g31720-like"/>
    <property type="match status" value="1"/>
</dbReference>
<keyword evidence="8" id="KW-1185">Reference proteome</keyword>
<feature type="compositionally biased region" description="Basic and acidic residues" evidence="6">
    <location>
        <begin position="74"/>
        <end position="84"/>
    </location>
</feature>
<evidence type="ECO:0000256" key="5">
    <source>
        <dbReference type="ARBA" id="ARBA00023242"/>
    </source>
</evidence>
<keyword evidence="5" id="KW-0539">Nucleus</keyword>
<evidence type="ECO:0000256" key="3">
    <source>
        <dbReference type="ARBA" id="ARBA00023125"/>
    </source>
</evidence>
<dbReference type="Gramene" id="C.cajan_15298.t">
    <property type="protein sequence ID" value="C.cajan_15298.t"/>
    <property type="gene ID" value="C.cajan_15298"/>
</dbReference>
<dbReference type="PANTHER" id="PTHR31541:SF33">
    <property type="entry name" value="DUF313 DOMAIN PROTEIN"/>
    <property type="match status" value="1"/>
</dbReference>
<dbReference type="EMBL" id="CM003612">
    <property type="protein sequence ID" value="KYP60288.1"/>
    <property type="molecule type" value="Genomic_DNA"/>
</dbReference>
<evidence type="ECO:0000256" key="1">
    <source>
        <dbReference type="ARBA" id="ARBA00004123"/>
    </source>
</evidence>
<dbReference type="AlphaFoldDB" id="A0A151SZX2"/>
<dbReference type="PANTHER" id="PTHR31541">
    <property type="entry name" value="B3 DOMAIN PLANT PROTEIN-RELATED"/>
    <property type="match status" value="1"/>
</dbReference>
<dbReference type="Gene3D" id="2.40.330.10">
    <property type="entry name" value="DNA-binding pseudobarrel domain"/>
    <property type="match status" value="1"/>
</dbReference>
<dbReference type="InterPro" id="IPR005508">
    <property type="entry name" value="At2g31720-like"/>
</dbReference>
<protein>
    <submittedName>
        <fullName evidence="7">B3 domain-containing protein At2g32645 family</fullName>
    </submittedName>
</protein>
<name>A0A151SZX2_CAJCA</name>
<dbReference type="SUPFAM" id="SSF101936">
    <property type="entry name" value="DNA-binding pseudobarrel domain"/>
    <property type="match status" value="1"/>
</dbReference>
<proteinExistence type="predicted"/>
<accession>A0A151SZX2</accession>